<comment type="similarity">
    <text evidence="1 4">Belongs to the glycosyl hydrolase 28 family.</text>
</comment>
<dbReference type="InterPro" id="IPR013783">
    <property type="entry name" value="Ig-like_fold"/>
</dbReference>
<dbReference type="EMBL" id="CP003588">
    <property type="protein sequence ID" value="AFK71604.1"/>
    <property type="molecule type" value="Genomic_DNA"/>
</dbReference>
<dbReference type="Gene3D" id="2.160.20.10">
    <property type="entry name" value="Single-stranded right-handed beta-helix, Pectin lyase-like"/>
    <property type="match status" value="1"/>
</dbReference>
<reference evidence="6 7" key="1">
    <citation type="journal article" date="2012" name="J. Bacteriol.">
        <title>Complete Genome Sequence of the Naphthalene-Degrading Pseudomonas putida Strain ND6.</title>
        <authorList>
            <person name="Li S."/>
            <person name="Zhao H."/>
            <person name="Li Y."/>
            <person name="Niu S."/>
            <person name="Cai B."/>
        </authorList>
    </citation>
    <scope>NUCLEOTIDE SEQUENCE [LARGE SCALE GENOMIC DNA]</scope>
    <source>
        <strain evidence="6 7">ND6</strain>
    </source>
</reference>
<dbReference type="AlphaFoldDB" id="I3V1I3"/>
<dbReference type="SUPFAM" id="SSF49265">
    <property type="entry name" value="Fibronectin type III"/>
    <property type="match status" value="1"/>
</dbReference>
<name>I3V1I3_PSEPU</name>
<dbReference type="InterPro" id="IPR011050">
    <property type="entry name" value="Pectin_lyase_fold/virulence"/>
</dbReference>
<dbReference type="SMART" id="SM00060">
    <property type="entry name" value="FN3"/>
    <property type="match status" value="1"/>
</dbReference>
<dbReference type="Pfam" id="PF00041">
    <property type="entry name" value="fn3"/>
    <property type="match status" value="1"/>
</dbReference>
<dbReference type="InterPro" id="IPR051801">
    <property type="entry name" value="GH28_Enzymes"/>
</dbReference>
<dbReference type="CDD" id="cd00063">
    <property type="entry name" value="FN3"/>
    <property type="match status" value="1"/>
</dbReference>
<dbReference type="PANTHER" id="PTHR31339">
    <property type="entry name" value="PECTIN LYASE-RELATED"/>
    <property type="match status" value="1"/>
</dbReference>
<dbReference type="InterPro" id="IPR012334">
    <property type="entry name" value="Pectin_lyas_fold"/>
</dbReference>
<dbReference type="InterPro" id="IPR003961">
    <property type="entry name" value="FN3_dom"/>
</dbReference>
<keyword evidence="3 4" id="KW-0326">Glycosidase</keyword>
<dbReference type="GO" id="GO:0005975">
    <property type="term" value="P:carbohydrate metabolic process"/>
    <property type="evidence" value="ECO:0007669"/>
    <property type="project" value="InterPro"/>
</dbReference>
<evidence type="ECO:0000313" key="7">
    <source>
        <dbReference type="Proteomes" id="UP000005268"/>
    </source>
</evidence>
<evidence type="ECO:0000256" key="1">
    <source>
        <dbReference type="ARBA" id="ARBA00008834"/>
    </source>
</evidence>
<gene>
    <name evidence="6" type="ORF">YSA_08947</name>
</gene>
<dbReference type="Pfam" id="PF12708">
    <property type="entry name" value="Pect-lyase_RHGA_epim"/>
    <property type="match status" value="1"/>
</dbReference>
<sequence length="623" mass="68067">MPRPCRPEPGNYKEDKNMPNANLAPASLVRAAVVALAMGGSLPLWAVEAPAKVQVPTLAYDDRQIILVWEKPASHAEIVDYHVYANGRLLGASNANNEHVSPAKPYIDRFYEQDLHNFHHRIAIHSFTAQGLAPDTEYHLTVRSVDRNGKESADSPVVVQRTTAIPALFNVQRYGAKGDGKALDTAAIQRAIDACSKGCKVLLPAGTYKSGALYLKSDMTLEIAEGATLLGSERAEDYPRQGYIQYPYSTTVRPASLINALPRDPRAHQAFENIRIVGKGTIDGNGWKRNPDVLDERGQALPFYLPSDNSRYMHDGVLAKAQVERAVAEGMNVKDAYGQMRSSLITLRNVKNVFYGGFTVVNPAYHGIMNLETQNVVLANTTHRTYDANNGDGIEFANSRGALVFNNFFDTGDDCVNFAAGTGADAVHQKAQEEAWIFNNYFRKGHGMVVAGSHTGAWIQHILAEDNVSDGTDAGLRMKSTNFMGGGARHVTFRDSAIRNTAKQAFIFTLDYNDPNAKLDYKRSAVAGQFRDITVSDVSVENARTAAIEVKGDSSHGAWHQGLVFERVRFRGPAPVKIDGLKDSRFDGLRFTDTGGANPWQVQGSQGLVYTDVEPAPGPQASL</sequence>
<dbReference type="KEGG" id="ppi:YSA_08947"/>
<dbReference type="Proteomes" id="UP000005268">
    <property type="component" value="Chromosome"/>
</dbReference>
<dbReference type="InterPro" id="IPR036116">
    <property type="entry name" value="FN3_sf"/>
</dbReference>
<dbReference type="PATRIC" id="fig|231023.4.peg.4291"/>
<dbReference type="GO" id="GO:0004650">
    <property type="term" value="F:polygalacturonase activity"/>
    <property type="evidence" value="ECO:0007669"/>
    <property type="project" value="InterPro"/>
</dbReference>
<organism evidence="6 7">
    <name type="scientific">Pseudomonas putida ND6</name>
    <dbReference type="NCBI Taxonomy" id="231023"/>
    <lineage>
        <taxon>Bacteria</taxon>
        <taxon>Pseudomonadati</taxon>
        <taxon>Pseudomonadota</taxon>
        <taxon>Gammaproteobacteria</taxon>
        <taxon>Pseudomonadales</taxon>
        <taxon>Pseudomonadaceae</taxon>
        <taxon>Pseudomonas</taxon>
    </lineage>
</organism>
<dbReference type="Pfam" id="PF00295">
    <property type="entry name" value="Glyco_hydro_28"/>
    <property type="match status" value="1"/>
</dbReference>
<dbReference type="PANTHER" id="PTHR31339:SF9">
    <property type="entry name" value="PLASMIN AND FIBRONECTIN-BINDING PROTEIN A"/>
    <property type="match status" value="1"/>
</dbReference>
<dbReference type="Gene3D" id="2.60.40.10">
    <property type="entry name" value="Immunoglobulins"/>
    <property type="match status" value="1"/>
</dbReference>
<protein>
    <submittedName>
        <fullName evidence="6">Glycoside hydrolase family protein</fullName>
    </submittedName>
</protein>
<evidence type="ECO:0000256" key="4">
    <source>
        <dbReference type="RuleBase" id="RU361169"/>
    </source>
</evidence>
<dbReference type="InterPro" id="IPR024535">
    <property type="entry name" value="RHGA/B-epi-like_pectate_lyase"/>
</dbReference>
<accession>I3V1I3</accession>
<feature type="domain" description="Fibronectin type-III" evidence="5">
    <location>
        <begin position="47"/>
        <end position="151"/>
    </location>
</feature>
<evidence type="ECO:0000259" key="5">
    <source>
        <dbReference type="SMART" id="SM00060"/>
    </source>
</evidence>
<dbReference type="HOGENOM" id="CLU_016031_8_2_6"/>
<evidence type="ECO:0000256" key="2">
    <source>
        <dbReference type="ARBA" id="ARBA00022801"/>
    </source>
</evidence>
<proteinExistence type="inferred from homology"/>
<evidence type="ECO:0000256" key="3">
    <source>
        <dbReference type="ARBA" id="ARBA00023295"/>
    </source>
</evidence>
<evidence type="ECO:0000313" key="6">
    <source>
        <dbReference type="EMBL" id="AFK71604.1"/>
    </source>
</evidence>
<keyword evidence="2 4" id="KW-0378">Hydrolase</keyword>
<dbReference type="InterPro" id="IPR000743">
    <property type="entry name" value="Glyco_hydro_28"/>
</dbReference>
<dbReference type="SUPFAM" id="SSF51126">
    <property type="entry name" value="Pectin lyase-like"/>
    <property type="match status" value="1"/>
</dbReference>